<proteinExistence type="predicted"/>
<feature type="domain" description="DUF4283" evidence="2">
    <location>
        <begin position="34"/>
        <end position="74"/>
    </location>
</feature>
<dbReference type="PANTHER" id="PTHR31286:SF55">
    <property type="entry name" value="DUF4283 DOMAIN-CONTAINING PROTEIN"/>
    <property type="match status" value="1"/>
</dbReference>
<dbReference type="Pfam" id="PF14111">
    <property type="entry name" value="DUF4283"/>
    <property type="match status" value="1"/>
</dbReference>
<dbReference type="Gene3D" id="4.10.60.10">
    <property type="entry name" value="Zinc finger, CCHC-type"/>
    <property type="match status" value="1"/>
</dbReference>
<dbReference type="InterPro" id="IPR025558">
    <property type="entry name" value="DUF4283"/>
</dbReference>
<reference evidence="3" key="1">
    <citation type="submission" date="2018-11" db="EMBL/GenBank/DDBJ databases">
        <authorList>
            <consortium name="Genoscope - CEA"/>
            <person name="William W."/>
        </authorList>
    </citation>
    <scope>NUCLEOTIDE SEQUENCE</scope>
</reference>
<accession>A0A3P6DI91</accession>
<dbReference type="AlphaFoldDB" id="A0A3P6DI91"/>
<sequence>IEKNRKSWDSFIIGQFYEESPARGAVHAIINGMQRFRFRVPCPNARRHILSQCLWQVNGQTMFVAKWSPGTKPEKPSLSTVPVWLDFTGVPLQFINRDALKEIAGLVGHPLYMHPATENLTNIEVARVYTVIDPRKPLPEAVNTQFDSGEITRITVSCPWLPSLCSHCQTVGHTISRCPTAPRTCNICHFVKHGTEACPRNNHQREGKAPIASQYPIVSGSTSKGTMSMRPNKSKTKKTTSQWVRTAPVNEPPHSDSHAHPSVQARKASSAQVLNVERFCVDLRTNLFDLAKKTTPVSASEYESEPESFSPDEDNPDDDADRYIQVISKRQKKLLKLSARARGPLNL</sequence>
<gene>
    <name evidence="3" type="ORF">BOLC2T09306H</name>
</gene>
<dbReference type="PANTHER" id="PTHR31286">
    <property type="entry name" value="GLYCINE-RICH CELL WALL STRUCTURAL PROTEIN 1.8-LIKE"/>
    <property type="match status" value="1"/>
</dbReference>
<feature type="compositionally biased region" description="Acidic residues" evidence="1">
    <location>
        <begin position="302"/>
        <end position="320"/>
    </location>
</feature>
<feature type="region of interest" description="Disordered" evidence="1">
    <location>
        <begin position="296"/>
        <end position="322"/>
    </location>
</feature>
<name>A0A3P6DI91_BRAOL</name>
<dbReference type="EMBL" id="LR031874">
    <property type="protein sequence ID" value="VDD23161.1"/>
    <property type="molecule type" value="Genomic_DNA"/>
</dbReference>
<dbReference type="InterPro" id="IPR040256">
    <property type="entry name" value="At4g02000-like"/>
</dbReference>
<organism evidence="3">
    <name type="scientific">Brassica oleracea</name>
    <name type="common">Wild cabbage</name>
    <dbReference type="NCBI Taxonomy" id="3712"/>
    <lineage>
        <taxon>Eukaryota</taxon>
        <taxon>Viridiplantae</taxon>
        <taxon>Streptophyta</taxon>
        <taxon>Embryophyta</taxon>
        <taxon>Tracheophyta</taxon>
        <taxon>Spermatophyta</taxon>
        <taxon>Magnoliopsida</taxon>
        <taxon>eudicotyledons</taxon>
        <taxon>Gunneridae</taxon>
        <taxon>Pentapetalae</taxon>
        <taxon>rosids</taxon>
        <taxon>malvids</taxon>
        <taxon>Brassicales</taxon>
        <taxon>Brassicaceae</taxon>
        <taxon>Brassiceae</taxon>
        <taxon>Brassica</taxon>
    </lineage>
</organism>
<feature type="compositionally biased region" description="Polar residues" evidence="1">
    <location>
        <begin position="219"/>
        <end position="231"/>
    </location>
</feature>
<feature type="non-terminal residue" evidence="3">
    <location>
        <position position="1"/>
    </location>
</feature>
<feature type="region of interest" description="Disordered" evidence="1">
    <location>
        <begin position="216"/>
        <end position="269"/>
    </location>
</feature>
<evidence type="ECO:0000313" key="3">
    <source>
        <dbReference type="EMBL" id="VDD23161.1"/>
    </source>
</evidence>
<protein>
    <recommendedName>
        <fullName evidence="2">DUF4283 domain-containing protein</fullName>
    </recommendedName>
</protein>
<evidence type="ECO:0000259" key="2">
    <source>
        <dbReference type="Pfam" id="PF14111"/>
    </source>
</evidence>
<evidence type="ECO:0000256" key="1">
    <source>
        <dbReference type="SAM" id="MobiDB-lite"/>
    </source>
</evidence>